<feature type="region of interest" description="Disordered" evidence="1">
    <location>
        <begin position="1"/>
        <end position="35"/>
    </location>
</feature>
<feature type="compositionally biased region" description="Polar residues" evidence="1">
    <location>
        <begin position="692"/>
        <end position="705"/>
    </location>
</feature>
<feature type="compositionally biased region" description="Polar residues" evidence="1">
    <location>
        <begin position="532"/>
        <end position="541"/>
    </location>
</feature>
<feature type="compositionally biased region" description="Basic and acidic residues" evidence="1">
    <location>
        <begin position="619"/>
        <end position="630"/>
    </location>
</feature>
<feature type="compositionally biased region" description="Polar residues" evidence="1">
    <location>
        <begin position="1058"/>
        <end position="1067"/>
    </location>
</feature>
<feature type="compositionally biased region" description="Polar residues" evidence="1">
    <location>
        <begin position="1013"/>
        <end position="1025"/>
    </location>
</feature>
<feature type="compositionally biased region" description="Basic and acidic residues" evidence="1">
    <location>
        <begin position="7"/>
        <end position="16"/>
    </location>
</feature>
<reference evidence="2 3" key="1">
    <citation type="submission" date="2014-03" db="EMBL/GenBank/DDBJ databases">
        <authorList>
            <person name="Sibley D."/>
            <person name="Venepally P."/>
            <person name="Karamycheva S."/>
            <person name="Hadjithomas M."/>
            <person name="Khan A."/>
            <person name="Brunk B."/>
            <person name="Roos D."/>
            <person name="Caler E."/>
            <person name="Lorenzi H."/>
        </authorList>
    </citation>
    <scope>NUCLEOTIDE SEQUENCE [LARGE SCALE GENOMIC DNA]</scope>
    <source>
        <strain evidence="3">p89</strain>
    </source>
</reference>
<feature type="region of interest" description="Disordered" evidence="1">
    <location>
        <begin position="1194"/>
        <end position="1214"/>
    </location>
</feature>
<feature type="compositionally biased region" description="Low complexity" evidence="1">
    <location>
        <begin position="443"/>
        <end position="458"/>
    </location>
</feature>
<evidence type="ECO:0000256" key="1">
    <source>
        <dbReference type="SAM" id="MobiDB-lite"/>
    </source>
</evidence>
<evidence type="ECO:0000313" key="2">
    <source>
        <dbReference type="EMBL" id="KFG32024.1"/>
    </source>
</evidence>
<proteinExistence type="predicted"/>
<sequence length="1311" mass="142438">MDTPPEGIHHLRKDEAAASPSSSRHISLSSASDFDQSDTLLTDAELASELSVVTRALRKPSNGSYCCKDFSGYLVFIPKDTIGSFVDTSSTFGSKSPSTPGGGPSSCFSSRRPSADVSLGGDKSRRWSERTREGAHLFSSGDRGNVEKAGVVFQPGEALFSMESYIPCLFYRWPSSTKLLIHVHSFDEDLGAVASMLKALHRRLRLNVLAMEFPGYGIMSSQDSFVPSPSEHMKEQADRGSSFSLLSAFLSTSDMDPSGAAPDEAGHRKVCRESLASQVFGAPGGGDKRLATEEAQLVRGYESHEDKPPPSPAGTLEESEKGKLLANLRFLLSFVLDTLRVPPQNVFFSANKLAAGPVIELCSFADLLFNGTNSFGGLILIEPLLVPDLGGRSGGNSIDRSLQSTRLSLPVKLSLGSDKGDKERGPPPFVAESFTLSAQTETSSGMPSPAASSVASGPAPLPATRGKGYVKETGATTAADTSSSQQEQPEGVDGRRQRGKSPTRGSDGFSQVRRTQFPEQEEDSRSLRRASCSDSSMSTLSHKAGRLARAEGGRTCAGAPSVCSSDVEAAQTHKNAGENCGDEVVALIIGSGDRLGAPRTEQTASGIRKSGHKLQSGRPVEHVHSPFDPDVRLKSGTASTASFSQCDSCSESTPVLDGGCKSDSRSVSFEKQKVEKRSSANIDTYCPLSTEPRMQSDVQNESSLPRTWESQYDALINKDQNASENQRCNISLRFGESRNDRRTTEEHEVSRHSVRGDSAVSKGPTMLTNEQLGSGDQAPPKGKDGAVPAHEMPATGSNDHKAGHPAAVYRGRQPATGSSTSSQRSFVGEDIVTDAESDVTASHRPNSDSHVSSEDTLTDSETDISQDEKEQDDETFLSLVRSIGNSWVAPSDSLGDRGQDVPFFSQVKQFLSSSFAGDVTEPEEGGRVAAIAQAAREGSKRLRLERDKKRAQGLPAAFGMKKAAAHIREVSCPLLFMRRELSLHIKPSRTRRREADMSDASFVLASEGEVSTPDTAFTDVTSQSRSETEEDEYVFSKDISSVDSDSSLDSTAEEVSGQPLNSGTQVMPTHVFGGEHLSHKMQQTDGLRGQTMMENLLSARQTQKHQENRERLRQRREERKQEREARRKTRERAAAYVESLSARDRKALKQEEASGERVIKLLSDWARSADKETAVFSFYDTSFYKALSRFINEPPRQNSRRGQVSMNTRRSSLTHESAAELFAKRAQQHLTERRRGSGGHRGSSGQRPDMLEGICIPLRMFEVPPAYRQRDDVRKNSHDSTDSAQGDSWIYKAISTYTSYFDLLGSNSGRE</sequence>
<dbReference type="OrthoDB" id="10249433at2759"/>
<feature type="compositionally biased region" description="Acidic residues" evidence="1">
    <location>
        <begin position="856"/>
        <end position="873"/>
    </location>
</feature>
<feature type="compositionally biased region" description="Low complexity" evidence="1">
    <location>
        <begin position="90"/>
        <end position="112"/>
    </location>
</feature>
<organism evidence="2 3">
    <name type="scientific">Toxoplasma gondii p89</name>
    <dbReference type="NCBI Taxonomy" id="943119"/>
    <lineage>
        <taxon>Eukaryota</taxon>
        <taxon>Sar</taxon>
        <taxon>Alveolata</taxon>
        <taxon>Apicomplexa</taxon>
        <taxon>Conoidasida</taxon>
        <taxon>Coccidia</taxon>
        <taxon>Eucoccidiorida</taxon>
        <taxon>Eimeriorina</taxon>
        <taxon>Sarcocystidae</taxon>
        <taxon>Toxoplasma</taxon>
    </lineage>
</organism>
<dbReference type="Proteomes" id="UP000028828">
    <property type="component" value="Unassembled WGS sequence"/>
</dbReference>
<comment type="caution">
    <text evidence="2">The sequence shown here is derived from an EMBL/GenBank/DDBJ whole genome shotgun (WGS) entry which is preliminary data.</text>
</comment>
<feature type="region of interest" description="Disordered" evidence="1">
    <location>
        <begin position="650"/>
        <end position="705"/>
    </location>
</feature>
<feature type="compositionally biased region" description="Basic and acidic residues" evidence="1">
    <location>
        <begin position="660"/>
        <end position="678"/>
    </location>
</feature>
<feature type="region of interest" description="Disordered" evidence="1">
    <location>
        <begin position="595"/>
        <end position="630"/>
    </location>
</feature>
<feature type="compositionally biased region" description="Low complexity" evidence="1">
    <location>
        <begin position="475"/>
        <end position="488"/>
    </location>
</feature>
<feature type="compositionally biased region" description="Polar residues" evidence="1">
    <location>
        <begin position="508"/>
        <end position="518"/>
    </location>
</feature>
<accession>A0A086JIQ6</accession>
<protein>
    <submittedName>
        <fullName evidence="2">Uncharacterized protein</fullName>
    </submittedName>
</protein>
<name>A0A086JIQ6_TOXGO</name>
<feature type="region of interest" description="Disordered" evidence="1">
    <location>
        <begin position="438"/>
        <end position="546"/>
    </location>
</feature>
<feature type="compositionally biased region" description="Polar residues" evidence="1">
    <location>
        <begin position="1195"/>
        <end position="1214"/>
    </location>
</feature>
<feature type="compositionally biased region" description="Polar residues" evidence="1">
    <location>
        <begin position="815"/>
        <end position="825"/>
    </location>
</feature>
<feature type="region of interest" description="Disordered" evidence="1">
    <location>
        <begin position="1013"/>
        <end position="1067"/>
    </location>
</feature>
<feature type="compositionally biased region" description="Basic and acidic residues" evidence="1">
    <location>
        <begin position="1104"/>
        <end position="1125"/>
    </location>
</feature>
<feature type="region of interest" description="Disordered" evidence="1">
    <location>
        <begin position="1099"/>
        <end position="1130"/>
    </location>
</feature>
<feature type="compositionally biased region" description="Low complexity" evidence="1">
    <location>
        <begin position="17"/>
        <end position="32"/>
    </location>
</feature>
<dbReference type="VEuPathDB" id="ToxoDB:TGP89_278600"/>
<gene>
    <name evidence="2" type="ORF">TGP89_278600</name>
</gene>
<dbReference type="EMBL" id="AEYI02001902">
    <property type="protein sequence ID" value="KFG32024.1"/>
    <property type="molecule type" value="Genomic_DNA"/>
</dbReference>
<feature type="region of interest" description="Disordered" evidence="1">
    <location>
        <begin position="727"/>
        <end position="873"/>
    </location>
</feature>
<evidence type="ECO:0000313" key="3">
    <source>
        <dbReference type="Proteomes" id="UP000028828"/>
    </source>
</evidence>
<feature type="compositionally biased region" description="Basic and acidic residues" evidence="1">
    <location>
        <begin position="735"/>
        <end position="755"/>
    </location>
</feature>
<feature type="compositionally biased region" description="Basic and acidic residues" evidence="1">
    <location>
        <begin position="122"/>
        <end position="134"/>
    </location>
</feature>
<feature type="compositionally biased region" description="Low complexity" evidence="1">
    <location>
        <begin position="1036"/>
        <end position="1050"/>
    </location>
</feature>
<feature type="region of interest" description="Disordered" evidence="1">
    <location>
        <begin position="90"/>
        <end position="134"/>
    </location>
</feature>
<feature type="region of interest" description="Disordered" evidence="1">
    <location>
        <begin position="1229"/>
        <end position="1249"/>
    </location>
</feature>